<protein>
    <submittedName>
        <fullName evidence="1">Uncharacterized protein</fullName>
    </submittedName>
</protein>
<sequence length="57" mass="6748">MEVIIDVILRKTIDEDDEDIDHPDTVREREREVIVEILNPLLELGWEIVIPLTRIAR</sequence>
<dbReference type="EMBL" id="LAZR01048974">
    <property type="protein sequence ID" value="KKK90710.1"/>
    <property type="molecule type" value="Genomic_DNA"/>
</dbReference>
<evidence type="ECO:0000313" key="1">
    <source>
        <dbReference type="EMBL" id="KKK90710.1"/>
    </source>
</evidence>
<name>A0A0F8ZXW7_9ZZZZ</name>
<dbReference type="AlphaFoldDB" id="A0A0F8ZXW7"/>
<comment type="caution">
    <text evidence="1">The sequence shown here is derived from an EMBL/GenBank/DDBJ whole genome shotgun (WGS) entry which is preliminary data.</text>
</comment>
<gene>
    <name evidence="1" type="ORF">LCGC14_2720270</name>
</gene>
<reference evidence="1" key="1">
    <citation type="journal article" date="2015" name="Nature">
        <title>Complex archaea that bridge the gap between prokaryotes and eukaryotes.</title>
        <authorList>
            <person name="Spang A."/>
            <person name="Saw J.H."/>
            <person name="Jorgensen S.L."/>
            <person name="Zaremba-Niedzwiedzka K."/>
            <person name="Martijn J."/>
            <person name="Lind A.E."/>
            <person name="van Eijk R."/>
            <person name="Schleper C."/>
            <person name="Guy L."/>
            <person name="Ettema T.J."/>
        </authorList>
    </citation>
    <scope>NUCLEOTIDE SEQUENCE</scope>
</reference>
<organism evidence="1">
    <name type="scientific">marine sediment metagenome</name>
    <dbReference type="NCBI Taxonomy" id="412755"/>
    <lineage>
        <taxon>unclassified sequences</taxon>
        <taxon>metagenomes</taxon>
        <taxon>ecological metagenomes</taxon>
    </lineage>
</organism>
<proteinExistence type="predicted"/>
<accession>A0A0F8ZXW7</accession>